<keyword evidence="3" id="KW-1185">Reference proteome</keyword>
<feature type="compositionally biased region" description="Polar residues" evidence="1">
    <location>
        <begin position="179"/>
        <end position="198"/>
    </location>
</feature>
<proteinExistence type="predicted"/>
<dbReference type="EMBL" id="KN833062">
    <property type="protein sequence ID" value="KIM74370.1"/>
    <property type="molecule type" value="Genomic_DNA"/>
</dbReference>
<reference evidence="2 3" key="1">
    <citation type="submission" date="2014-04" db="EMBL/GenBank/DDBJ databases">
        <authorList>
            <consortium name="DOE Joint Genome Institute"/>
            <person name="Kuo A."/>
            <person name="Tarkka M."/>
            <person name="Buscot F."/>
            <person name="Kohler A."/>
            <person name="Nagy L.G."/>
            <person name="Floudas D."/>
            <person name="Copeland A."/>
            <person name="Barry K.W."/>
            <person name="Cichocki N."/>
            <person name="Veneault-Fourrey C."/>
            <person name="LaButti K."/>
            <person name="Lindquist E.A."/>
            <person name="Lipzen A."/>
            <person name="Lundell T."/>
            <person name="Morin E."/>
            <person name="Murat C."/>
            <person name="Sun H."/>
            <person name="Tunlid A."/>
            <person name="Henrissat B."/>
            <person name="Grigoriev I.V."/>
            <person name="Hibbett D.S."/>
            <person name="Martin F."/>
            <person name="Nordberg H.P."/>
            <person name="Cantor M.N."/>
            <person name="Hua S.X."/>
        </authorList>
    </citation>
    <scope>NUCLEOTIDE SEQUENCE [LARGE SCALE GENOMIC DNA]</scope>
    <source>
        <strain evidence="2 3">F 1598</strain>
    </source>
</reference>
<dbReference type="InterPro" id="IPR041078">
    <property type="entry name" value="Plavaka"/>
</dbReference>
<sequence>MDFATLVTSKKCFSGALAKAKEVWNLLPQHPDHHASGSSNESVENTPVPAPQHYGSPLDNICLLRVNPSSFRSIYWLCQSDPAVVDDDSHMSLAERRPHRIDRQLPMRFRDIVPQPLPLLPPMANITSTAPSLPSIPSTPVSNICSPSLGSRICRLPSHNPEECIHLHDLSDDSVATADETSAQSRNIPTSSNINSAPSPFGPYPNKNSFLLGDWYWNHGLQKSTDSFKSLLHIVADEQFRPEDVRHTQWGKINAQLAKTDFDGDGATDGEGPEWLDEDAGWMRTPIKISVPFHCRAKEPGPQTYVVGDLSHRSLVAVICEKLAQPQDNQLFHYEPFELFWKPPNLSANLRVHGELYTSPAFLDAHRELQDSPCEPGCDLPKVIVAMMLSSDATQLTAFGNAKLWPCYLYFGNESKYRQCKPNNHLCNHVTYFQALPDAFKDFATEYMGPNGDIKPLITHCRREVYHAQWMELLDDEFIEAYKHGIVIKCCDGITRRFYPRIFTYSGDYPEKVLLASIHDKGHCLCPQCLIPLSHVENLGTVQDMKLHKSLARLDDDIKRHDVKTVRDLIYEKNYAINSKAVKAILQKQSLNAFSQRLAPLGLGFNLHSMLVVDLMHEFELGVWKALFIHLIRILNAVDKSLVHEMDRRYRQIPTFGRDTIRRFSSNISELKKLAARDFEDLLQCAIPVFDGLLPEPYNTSVLKLLFTCAHWHVLAKLQMHTDQTLTILDNETSRIGMELRTFANKMCSAFDTKELKQEVDARKRRQLKNAKSTKRPAQSQWNTSSASNGPRQKKLNLQIYKLHSLGDGKLEHRKPKARYRRTNKQKVFVKQLAQIERREARLRRIRTKLTDKGQHQNEPVASTPQEHHHIDTSQNHFEHVGMFLQQHSGDLAVKGFLSKLKQYLLPRILSIVRDQGGTPPVSNNVDPNMVLLKHDRVYQHNLIHTNYTTYDVRRAQDVANASTTHNNIMVLADHADESDSFPDQRHPFLYARLLGIYHANIIYVGPGMLDYQPHRIEFLWVQWYRNVGVEHAAGWDGRKLDRVQILPVSAGHAFDFIDPSDVLRNAHKVPAFSKGKRYRDGKGLSLLAQDSSDWAEYIVNRFVDRDMVMRYHLGLGVGHVYSHSKNAIDVGNPSSEPEGSEGQPDTCILGDEELEVESASSTGSEVGSSLADSFDDSLLDSSEDDDSWSDDEGWYAMEEMYGHSTYDLEPMDRS</sequence>
<feature type="region of interest" description="Disordered" evidence="1">
    <location>
        <begin position="176"/>
        <end position="200"/>
    </location>
</feature>
<accession>A0A0C3EP54</accession>
<feature type="compositionally biased region" description="Low complexity" evidence="1">
    <location>
        <begin position="1158"/>
        <end position="1173"/>
    </location>
</feature>
<feature type="region of interest" description="Disordered" evidence="1">
    <location>
        <begin position="765"/>
        <end position="794"/>
    </location>
</feature>
<dbReference type="STRING" id="765440.A0A0C3EP54"/>
<feature type="compositionally biased region" description="Polar residues" evidence="1">
    <location>
        <begin position="36"/>
        <end position="45"/>
    </location>
</feature>
<evidence type="ECO:0000313" key="2">
    <source>
        <dbReference type="EMBL" id="KIM74370.1"/>
    </source>
</evidence>
<dbReference type="AlphaFoldDB" id="A0A0C3EP54"/>
<reference evidence="3" key="2">
    <citation type="submission" date="2015-01" db="EMBL/GenBank/DDBJ databases">
        <title>Evolutionary Origins and Diversification of the Mycorrhizal Mutualists.</title>
        <authorList>
            <consortium name="DOE Joint Genome Institute"/>
            <consortium name="Mycorrhizal Genomics Consortium"/>
            <person name="Kohler A."/>
            <person name="Kuo A."/>
            <person name="Nagy L.G."/>
            <person name="Floudas D."/>
            <person name="Copeland A."/>
            <person name="Barry K.W."/>
            <person name="Cichocki N."/>
            <person name="Veneault-Fourrey C."/>
            <person name="LaButti K."/>
            <person name="Lindquist E.A."/>
            <person name="Lipzen A."/>
            <person name="Lundell T."/>
            <person name="Morin E."/>
            <person name="Murat C."/>
            <person name="Riley R."/>
            <person name="Ohm R."/>
            <person name="Sun H."/>
            <person name="Tunlid A."/>
            <person name="Henrissat B."/>
            <person name="Grigoriev I.V."/>
            <person name="Hibbett D.S."/>
            <person name="Martin F."/>
        </authorList>
    </citation>
    <scope>NUCLEOTIDE SEQUENCE [LARGE SCALE GENOMIC DNA]</scope>
    <source>
        <strain evidence="3">F 1598</strain>
    </source>
</reference>
<name>A0A0C3EP54_PILCF</name>
<dbReference type="OrthoDB" id="2687259at2759"/>
<dbReference type="InParanoid" id="A0A0C3EP54"/>
<feature type="region of interest" description="Disordered" evidence="1">
    <location>
        <begin position="29"/>
        <end position="50"/>
    </location>
</feature>
<gene>
    <name evidence="2" type="ORF">PILCRDRAFT_14516</name>
</gene>
<feature type="compositionally biased region" description="Polar residues" evidence="1">
    <location>
        <begin position="776"/>
        <end position="791"/>
    </location>
</feature>
<evidence type="ECO:0000313" key="3">
    <source>
        <dbReference type="Proteomes" id="UP000054166"/>
    </source>
</evidence>
<protein>
    <submittedName>
        <fullName evidence="2">Uncharacterized protein</fullName>
    </submittedName>
</protein>
<feature type="region of interest" description="Disordered" evidence="1">
    <location>
        <begin position="1155"/>
        <end position="1194"/>
    </location>
</feature>
<evidence type="ECO:0000256" key="1">
    <source>
        <dbReference type="SAM" id="MobiDB-lite"/>
    </source>
</evidence>
<dbReference type="Pfam" id="PF18759">
    <property type="entry name" value="Plavaka"/>
    <property type="match status" value="1"/>
</dbReference>
<dbReference type="Proteomes" id="UP000054166">
    <property type="component" value="Unassembled WGS sequence"/>
</dbReference>
<feature type="compositionally biased region" description="Basic residues" evidence="1">
    <location>
        <begin position="765"/>
        <end position="775"/>
    </location>
</feature>
<dbReference type="HOGENOM" id="CLU_002498_0_0_1"/>
<organism evidence="2 3">
    <name type="scientific">Piloderma croceum (strain F 1598)</name>
    <dbReference type="NCBI Taxonomy" id="765440"/>
    <lineage>
        <taxon>Eukaryota</taxon>
        <taxon>Fungi</taxon>
        <taxon>Dikarya</taxon>
        <taxon>Basidiomycota</taxon>
        <taxon>Agaricomycotina</taxon>
        <taxon>Agaricomycetes</taxon>
        <taxon>Agaricomycetidae</taxon>
        <taxon>Atheliales</taxon>
        <taxon>Atheliaceae</taxon>
        <taxon>Piloderma</taxon>
    </lineage>
</organism>
<feature type="compositionally biased region" description="Acidic residues" evidence="1">
    <location>
        <begin position="1174"/>
        <end position="1194"/>
    </location>
</feature>